<dbReference type="Proteomes" id="UP000324222">
    <property type="component" value="Unassembled WGS sequence"/>
</dbReference>
<dbReference type="AlphaFoldDB" id="A0A5B7HXA8"/>
<proteinExistence type="predicted"/>
<reference evidence="1 2" key="1">
    <citation type="submission" date="2019-05" db="EMBL/GenBank/DDBJ databases">
        <title>Another draft genome of Portunus trituberculatus and its Hox gene families provides insights of decapod evolution.</title>
        <authorList>
            <person name="Jeong J.-H."/>
            <person name="Song I."/>
            <person name="Kim S."/>
            <person name="Choi T."/>
            <person name="Kim D."/>
            <person name="Ryu S."/>
            <person name="Kim W."/>
        </authorList>
    </citation>
    <scope>NUCLEOTIDE SEQUENCE [LARGE SCALE GENOMIC DNA]</scope>
    <source>
        <tissue evidence="1">Muscle</tissue>
    </source>
</reference>
<keyword evidence="2" id="KW-1185">Reference proteome</keyword>
<evidence type="ECO:0000313" key="1">
    <source>
        <dbReference type="EMBL" id="MPC77711.1"/>
    </source>
</evidence>
<gene>
    <name evidence="1" type="ORF">E2C01_072175</name>
</gene>
<name>A0A5B7HXA8_PORTR</name>
<dbReference type="EMBL" id="VSRR010046551">
    <property type="protein sequence ID" value="MPC77711.1"/>
    <property type="molecule type" value="Genomic_DNA"/>
</dbReference>
<sequence length="78" mass="8869">MVKSIIWRLHSQPTRCPSISTCPHCLYLDVVYASLAHGGPAHAHPTRLRHILRQPSDFMNGALKSFKGRLRELPFVNH</sequence>
<protein>
    <submittedName>
        <fullName evidence="1">Uncharacterized protein</fullName>
    </submittedName>
</protein>
<accession>A0A5B7HXA8</accession>
<organism evidence="1 2">
    <name type="scientific">Portunus trituberculatus</name>
    <name type="common">Swimming crab</name>
    <name type="synonym">Neptunus trituberculatus</name>
    <dbReference type="NCBI Taxonomy" id="210409"/>
    <lineage>
        <taxon>Eukaryota</taxon>
        <taxon>Metazoa</taxon>
        <taxon>Ecdysozoa</taxon>
        <taxon>Arthropoda</taxon>
        <taxon>Crustacea</taxon>
        <taxon>Multicrustacea</taxon>
        <taxon>Malacostraca</taxon>
        <taxon>Eumalacostraca</taxon>
        <taxon>Eucarida</taxon>
        <taxon>Decapoda</taxon>
        <taxon>Pleocyemata</taxon>
        <taxon>Brachyura</taxon>
        <taxon>Eubrachyura</taxon>
        <taxon>Portunoidea</taxon>
        <taxon>Portunidae</taxon>
        <taxon>Portuninae</taxon>
        <taxon>Portunus</taxon>
    </lineage>
</organism>
<comment type="caution">
    <text evidence="1">The sequence shown here is derived from an EMBL/GenBank/DDBJ whole genome shotgun (WGS) entry which is preliminary data.</text>
</comment>
<evidence type="ECO:0000313" key="2">
    <source>
        <dbReference type="Proteomes" id="UP000324222"/>
    </source>
</evidence>